<gene>
    <name evidence="3" type="ORF">EJ04DRAFT_565880</name>
</gene>
<organism evidence="3 4">
    <name type="scientific">Polyplosphaeria fusca</name>
    <dbReference type="NCBI Taxonomy" id="682080"/>
    <lineage>
        <taxon>Eukaryota</taxon>
        <taxon>Fungi</taxon>
        <taxon>Dikarya</taxon>
        <taxon>Ascomycota</taxon>
        <taxon>Pezizomycotina</taxon>
        <taxon>Dothideomycetes</taxon>
        <taxon>Pleosporomycetidae</taxon>
        <taxon>Pleosporales</taxon>
        <taxon>Tetraplosphaeriaceae</taxon>
        <taxon>Polyplosphaeria</taxon>
    </lineage>
</organism>
<evidence type="ECO:0000313" key="3">
    <source>
        <dbReference type="EMBL" id="KAF2732526.1"/>
    </source>
</evidence>
<keyword evidence="2" id="KW-0812">Transmembrane</keyword>
<accession>A0A9P4V0U1</accession>
<sequence length="386" mass="41891">MTGFRKPWQRKPHASSLPEVPASPPEAQTPLSSDLLRSSLQSSVSSVRISSPEIWEIPVADKETSSLNSKGRKSVLSSRSKSFLKPKVLLDKLRTKSHDDLQSSFSTDYVARSNARRQDLDTRSLISPAYSVVSISSRPTSAMGVEHVQRGSDADMKAFLDGLSRPQGPRRAASVNAGPTSRNSFVKTTRANLARRDDIPTYISSSPPVFRSESAFAPVQGTGAVDGSKRHVELSNLRNAVNASPQPLPFLPPEHFTSPLQEVIPPDFMSKTTVSADHPNTQSGPRDAPSRPLNVSTAAALIFGILATTAFSVAFSASKAQYDAIPLAHLFFALNSGIILCIVFRMREEWYGALVRLPEDAAFAAARRTGSITRAVREGFREGYDA</sequence>
<evidence type="ECO:0000256" key="1">
    <source>
        <dbReference type="SAM" id="MobiDB-lite"/>
    </source>
</evidence>
<keyword evidence="2" id="KW-1133">Transmembrane helix</keyword>
<dbReference type="EMBL" id="ML996175">
    <property type="protein sequence ID" value="KAF2732526.1"/>
    <property type="molecule type" value="Genomic_DNA"/>
</dbReference>
<dbReference type="Proteomes" id="UP000799444">
    <property type="component" value="Unassembled WGS sequence"/>
</dbReference>
<protein>
    <submittedName>
        <fullName evidence="3">Uncharacterized protein</fullName>
    </submittedName>
</protein>
<reference evidence="3" key="1">
    <citation type="journal article" date="2020" name="Stud. Mycol.">
        <title>101 Dothideomycetes genomes: a test case for predicting lifestyles and emergence of pathogens.</title>
        <authorList>
            <person name="Haridas S."/>
            <person name="Albert R."/>
            <person name="Binder M."/>
            <person name="Bloem J."/>
            <person name="Labutti K."/>
            <person name="Salamov A."/>
            <person name="Andreopoulos B."/>
            <person name="Baker S."/>
            <person name="Barry K."/>
            <person name="Bills G."/>
            <person name="Bluhm B."/>
            <person name="Cannon C."/>
            <person name="Castanera R."/>
            <person name="Culley D."/>
            <person name="Daum C."/>
            <person name="Ezra D."/>
            <person name="Gonzalez J."/>
            <person name="Henrissat B."/>
            <person name="Kuo A."/>
            <person name="Liang C."/>
            <person name="Lipzen A."/>
            <person name="Lutzoni F."/>
            <person name="Magnuson J."/>
            <person name="Mondo S."/>
            <person name="Nolan M."/>
            <person name="Ohm R."/>
            <person name="Pangilinan J."/>
            <person name="Park H.-J."/>
            <person name="Ramirez L."/>
            <person name="Alfaro M."/>
            <person name="Sun H."/>
            <person name="Tritt A."/>
            <person name="Yoshinaga Y."/>
            <person name="Zwiers L.-H."/>
            <person name="Turgeon B."/>
            <person name="Goodwin S."/>
            <person name="Spatafora J."/>
            <person name="Crous P."/>
            <person name="Grigoriev I."/>
        </authorList>
    </citation>
    <scope>NUCLEOTIDE SEQUENCE</scope>
    <source>
        <strain evidence="3">CBS 125425</strain>
    </source>
</reference>
<keyword evidence="2" id="KW-0472">Membrane</keyword>
<feature type="transmembrane region" description="Helical" evidence="2">
    <location>
        <begin position="327"/>
        <end position="346"/>
    </location>
</feature>
<feature type="compositionally biased region" description="Polar residues" evidence="1">
    <location>
        <begin position="270"/>
        <end position="284"/>
    </location>
</feature>
<feature type="transmembrane region" description="Helical" evidence="2">
    <location>
        <begin position="293"/>
        <end position="315"/>
    </location>
</feature>
<evidence type="ECO:0000313" key="4">
    <source>
        <dbReference type="Proteomes" id="UP000799444"/>
    </source>
</evidence>
<evidence type="ECO:0000256" key="2">
    <source>
        <dbReference type="SAM" id="Phobius"/>
    </source>
</evidence>
<dbReference type="AlphaFoldDB" id="A0A9P4V0U1"/>
<keyword evidence="4" id="KW-1185">Reference proteome</keyword>
<feature type="region of interest" description="Disordered" evidence="1">
    <location>
        <begin position="164"/>
        <end position="183"/>
    </location>
</feature>
<feature type="region of interest" description="Disordered" evidence="1">
    <location>
        <begin position="1"/>
        <end position="35"/>
    </location>
</feature>
<feature type="region of interest" description="Disordered" evidence="1">
    <location>
        <begin position="270"/>
        <end position="292"/>
    </location>
</feature>
<comment type="caution">
    <text evidence="3">The sequence shown here is derived from an EMBL/GenBank/DDBJ whole genome shotgun (WGS) entry which is preliminary data.</text>
</comment>
<proteinExistence type="predicted"/>
<name>A0A9P4V0U1_9PLEO</name>